<dbReference type="EMBL" id="ML120401">
    <property type="protein sequence ID" value="RPA97827.1"/>
    <property type="molecule type" value="Genomic_DNA"/>
</dbReference>
<proteinExistence type="predicted"/>
<dbReference type="STRING" id="1336337.A0A3N4JKM6"/>
<dbReference type="AlphaFoldDB" id="A0A3N4JKM6"/>
<reference evidence="1 2" key="1">
    <citation type="journal article" date="2018" name="Nat. Ecol. Evol.">
        <title>Pezizomycetes genomes reveal the molecular basis of ectomycorrhizal truffle lifestyle.</title>
        <authorList>
            <person name="Murat C."/>
            <person name="Payen T."/>
            <person name="Noel B."/>
            <person name="Kuo A."/>
            <person name="Morin E."/>
            <person name="Chen J."/>
            <person name="Kohler A."/>
            <person name="Krizsan K."/>
            <person name="Balestrini R."/>
            <person name="Da Silva C."/>
            <person name="Montanini B."/>
            <person name="Hainaut M."/>
            <person name="Levati E."/>
            <person name="Barry K.W."/>
            <person name="Belfiori B."/>
            <person name="Cichocki N."/>
            <person name="Clum A."/>
            <person name="Dockter R.B."/>
            <person name="Fauchery L."/>
            <person name="Guy J."/>
            <person name="Iotti M."/>
            <person name="Le Tacon F."/>
            <person name="Lindquist E.A."/>
            <person name="Lipzen A."/>
            <person name="Malagnac F."/>
            <person name="Mello A."/>
            <person name="Molinier V."/>
            <person name="Miyauchi S."/>
            <person name="Poulain J."/>
            <person name="Riccioni C."/>
            <person name="Rubini A."/>
            <person name="Sitrit Y."/>
            <person name="Splivallo R."/>
            <person name="Traeger S."/>
            <person name="Wang M."/>
            <person name="Zifcakova L."/>
            <person name="Wipf D."/>
            <person name="Zambonelli A."/>
            <person name="Paolocci F."/>
            <person name="Nowrousian M."/>
            <person name="Ottonello S."/>
            <person name="Baldrian P."/>
            <person name="Spatafora J.W."/>
            <person name="Henrissat B."/>
            <person name="Nagy L.G."/>
            <person name="Aury J.M."/>
            <person name="Wincker P."/>
            <person name="Grigoriev I.V."/>
            <person name="Bonfante P."/>
            <person name="Martin F.M."/>
        </authorList>
    </citation>
    <scope>NUCLEOTIDE SEQUENCE [LARGE SCALE GENOMIC DNA]</scope>
    <source>
        <strain evidence="1 2">120613-1</strain>
    </source>
</reference>
<accession>A0A3N4JKM6</accession>
<name>A0A3N4JKM6_9PEZI</name>
<keyword evidence="2" id="KW-1185">Reference proteome</keyword>
<sequence length="388" mass="42103">MANTPLTLSIILSNDLLLSTAPYLHPKDISALSLTNKLINSLLASAQGVYRHIDLSPEKKEKPQDVQKLVSPTILSATRTLVLDFTLVTVPQLESIIYSSNITLLSIRGCKGIDERALMTHLPSERSTKLKGIYYFTDPAPTTSRFVQKPATKLSNEWALAISNCKDICFDTRVCRGSKHQIDEDDYIEPRISEIKLEGGCSGCGLNPPSQGLPNVLVAPAPLHSSTIKAACKGVDGNPIADALRCELCVRERWCGGCGKWWCESCVADKKLVTRTCFECGFQCGECTAAASRICKSCKGGYCIAHNEGADDIQCEWCNASSARRGTSATASNAFLTSAATSYYAMIQQTRPANTFVKSPAAASYRGGVGGRNFQNETIARRRALMNN</sequence>
<organism evidence="1 2">
    <name type="scientific">Choiromyces venosus 120613-1</name>
    <dbReference type="NCBI Taxonomy" id="1336337"/>
    <lineage>
        <taxon>Eukaryota</taxon>
        <taxon>Fungi</taxon>
        <taxon>Dikarya</taxon>
        <taxon>Ascomycota</taxon>
        <taxon>Pezizomycotina</taxon>
        <taxon>Pezizomycetes</taxon>
        <taxon>Pezizales</taxon>
        <taxon>Tuberaceae</taxon>
        <taxon>Choiromyces</taxon>
    </lineage>
</organism>
<evidence type="ECO:0000313" key="2">
    <source>
        <dbReference type="Proteomes" id="UP000276215"/>
    </source>
</evidence>
<evidence type="ECO:0008006" key="3">
    <source>
        <dbReference type="Google" id="ProtNLM"/>
    </source>
</evidence>
<gene>
    <name evidence="1" type="ORF">L873DRAFT_1089998</name>
</gene>
<protein>
    <recommendedName>
        <fullName evidence="3">F-box domain-containing protein</fullName>
    </recommendedName>
</protein>
<evidence type="ECO:0000313" key="1">
    <source>
        <dbReference type="EMBL" id="RPA97827.1"/>
    </source>
</evidence>
<dbReference type="Proteomes" id="UP000276215">
    <property type="component" value="Unassembled WGS sequence"/>
</dbReference>
<dbReference type="OrthoDB" id="5345494at2759"/>